<feature type="compositionally biased region" description="Polar residues" evidence="1">
    <location>
        <begin position="139"/>
        <end position="148"/>
    </location>
</feature>
<dbReference type="Gene3D" id="3.90.810.10">
    <property type="entry name" value="CRIB domain"/>
    <property type="match status" value="1"/>
</dbReference>
<sequence>MNTTALITSEELKKIKDLVSPDYLITYSVARLYFTEDDIIDWIFSGIMGAVIAVQTEKTSYIKIVDLETFQVKFEHEIYFDMNYKTYLGFVHVWESHNCVFALSFADDDDAAKFKDNIESLIPSKKKKKNQKKKNEKNMSVSEPTQIKHQGHVGLDKTGEFTGTLLKDLQDGKIDNKLGNKK</sequence>
<dbReference type="InterPro" id="IPR011993">
    <property type="entry name" value="PH-like_dom_sf"/>
</dbReference>
<dbReference type="Pfam" id="PF00568">
    <property type="entry name" value="WH1"/>
    <property type="match status" value="1"/>
</dbReference>
<evidence type="ECO:0000313" key="5">
    <source>
        <dbReference type="EMBL" id="KAJ6253946.1"/>
    </source>
</evidence>
<dbReference type="InterPro" id="IPR000095">
    <property type="entry name" value="CRIB_dom"/>
</dbReference>
<name>A0AAV7YRJ9_9EUKA</name>
<dbReference type="PROSITE" id="PS50229">
    <property type="entry name" value="WH1"/>
    <property type="match status" value="1"/>
</dbReference>
<dbReference type="InterPro" id="IPR000697">
    <property type="entry name" value="WH1/EVH1_dom"/>
</dbReference>
<dbReference type="InterPro" id="IPR036936">
    <property type="entry name" value="CRIB_dom_sf"/>
</dbReference>
<feature type="domain" description="CRIB" evidence="2">
    <location>
        <begin position="141"/>
        <end position="154"/>
    </location>
</feature>
<dbReference type="SMART" id="SM00461">
    <property type="entry name" value="WH1"/>
    <property type="match status" value="1"/>
</dbReference>
<comment type="caution">
    <text evidence="4">The sequence shown here is derived from an EMBL/GenBank/DDBJ whole genome shotgun (WGS) entry which is preliminary data.</text>
</comment>
<evidence type="ECO:0000259" key="3">
    <source>
        <dbReference type="PROSITE" id="PS50229"/>
    </source>
</evidence>
<keyword evidence="7" id="KW-1185">Reference proteome</keyword>
<feature type="domain" description="WH1" evidence="3">
    <location>
        <begin position="17"/>
        <end position="125"/>
    </location>
</feature>
<reference evidence="4" key="2">
    <citation type="submission" date="2022-08" db="EMBL/GenBank/DDBJ databases">
        <title>Novel sulphate-reducing endosymbionts in the free-living metamonad Anaeramoeba.</title>
        <authorList>
            <person name="Jerlstrom-Hultqvist J."/>
            <person name="Cepicka I."/>
            <person name="Gallot-Lavallee L."/>
            <person name="Salas-Leiva D."/>
            <person name="Curtis B.A."/>
            <person name="Zahonova K."/>
            <person name="Pipaliya S."/>
            <person name="Dacks J."/>
            <person name="Roger A.J."/>
        </authorList>
    </citation>
    <scope>NUCLEOTIDE SEQUENCE</scope>
    <source>
        <strain evidence="4">Busselton2</strain>
    </source>
</reference>
<evidence type="ECO:0000256" key="1">
    <source>
        <dbReference type="SAM" id="MobiDB-lite"/>
    </source>
</evidence>
<dbReference type="Gene3D" id="2.30.29.30">
    <property type="entry name" value="Pleckstrin-homology domain (PH domain)/Phosphotyrosine-binding domain (PTB)"/>
    <property type="match status" value="1"/>
</dbReference>
<dbReference type="AlphaFoldDB" id="A0AAV7YRJ9"/>
<dbReference type="EMBL" id="JAOAOG010000027">
    <property type="protein sequence ID" value="KAJ6253946.1"/>
    <property type="molecule type" value="Genomic_DNA"/>
</dbReference>
<reference evidence="5" key="1">
    <citation type="submission" date="2022-08" db="EMBL/GenBank/DDBJ databases">
        <title>Novel sulfate-reducing endosymbionts in the free-living metamonad Anaeramoeba.</title>
        <authorList>
            <person name="Jerlstrom-Hultqvist J."/>
            <person name="Cepicka I."/>
            <person name="Gallot-Lavallee L."/>
            <person name="Salas-Leiva D."/>
            <person name="Curtis B.A."/>
            <person name="Zahonova K."/>
            <person name="Pipaliya S."/>
            <person name="Dacks J."/>
            <person name="Roger A.J."/>
        </authorList>
    </citation>
    <scope>NUCLEOTIDE SEQUENCE</scope>
    <source>
        <strain evidence="5">Schooner1</strain>
    </source>
</reference>
<accession>A0AAV7YRJ9</accession>
<gene>
    <name evidence="4" type="ORF">M0812_02746</name>
    <name evidence="5" type="ORF">M0813_12844</name>
</gene>
<evidence type="ECO:0000313" key="6">
    <source>
        <dbReference type="Proteomes" id="UP001146793"/>
    </source>
</evidence>
<organism evidence="4 6">
    <name type="scientific">Anaeramoeba flamelloides</name>
    <dbReference type="NCBI Taxonomy" id="1746091"/>
    <lineage>
        <taxon>Eukaryota</taxon>
        <taxon>Metamonada</taxon>
        <taxon>Anaeramoebidae</taxon>
        <taxon>Anaeramoeba</taxon>
    </lineage>
</organism>
<evidence type="ECO:0000313" key="7">
    <source>
        <dbReference type="Proteomes" id="UP001150062"/>
    </source>
</evidence>
<feature type="compositionally biased region" description="Basic residues" evidence="1">
    <location>
        <begin position="125"/>
        <end position="135"/>
    </location>
</feature>
<evidence type="ECO:0000259" key="2">
    <source>
        <dbReference type="PROSITE" id="PS50108"/>
    </source>
</evidence>
<dbReference type="PROSITE" id="PS50108">
    <property type="entry name" value="CRIB"/>
    <property type="match status" value="1"/>
</dbReference>
<dbReference type="Proteomes" id="UP001150062">
    <property type="component" value="Unassembled WGS sequence"/>
</dbReference>
<dbReference type="SUPFAM" id="SSF50729">
    <property type="entry name" value="PH domain-like"/>
    <property type="match status" value="1"/>
</dbReference>
<protein>
    <submittedName>
        <fullName evidence="4">Neural wiskott-aldrich syndrome protein</fullName>
    </submittedName>
</protein>
<evidence type="ECO:0000313" key="4">
    <source>
        <dbReference type="EMBL" id="KAJ3431070.1"/>
    </source>
</evidence>
<feature type="region of interest" description="Disordered" evidence="1">
    <location>
        <begin position="125"/>
        <end position="156"/>
    </location>
</feature>
<dbReference type="EMBL" id="JANTQA010000048">
    <property type="protein sequence ID" value="KAJ3431070.1"/>
    <property type="molecule type" value="Genomic_DNA"/>
</dbReference>
<dbReference type="Proteomes" id="UP001146793">
    <property type="component" value="Unassembled WGS sequence"/>
</dbReference>
<proteinExistence type="predicted"/>